<dbReference type="EC" id="2.3.2.27" evidence="1"/>
<dbReference type="GO" id="GO:0005634">
    <property type="term" value="C:nucleus"/>
    <property type="evidence" value="ECO:0007669"/>
    <property type="project" value="UniProtKB-SubCell"/>
</dbReference>
<organism evidence="3 4">
    <name type="scientific">Edaphochlamys debaryana</name>
    <dbReference type="NCBI Taxonomy" id="47281"/>
    <lineage>
        <taxon>Eukaryota</taxon>
        <taxon>Viridiplantae</taxon>
        <taxon>Chlorophyta</taxon>
        <taxon>core chlorophytes</taxon>
        <taxon>Chlorophyceae</taxon>
        <taxon>CS clade</taxon>
        <taxon>Chlamydomonadales</taxon>
        <taxon>Chlamydomonadales incertae sedis</taxon>
        <taxon>Edaphochlamys</taxon>
    </lineage>
</organism>
<dbReference type="GO" id="GO:0061630">
    <property type="term" value="F:ubiquitin protein ligase activity"/>
    <property type="evidence" value="ECO:0007669"/>
    <property type="project" value="UniProtKB-EC"/>
</dbReference>
<keyword evidence="1" id="KW-0227">DNA damage</keyword>
<keyword evidence="1" id="KW-0479">Metal-binding</keyword>
<proteinExistence type="inferred from homology"/>
<comment type="catalytic activity">
    <reaction evidence="1">
        <text>S-ubiquitinyl-[E2 ubiquitin-conjugating enzyme]-L-cysteine + [acceptor protein]-L-lysine = [E2 ubiquitin-conjugating enzyme]-L-cysteine + N(6)-ubiquitinyl-[acceptor protein]-L-lysine.</text>
        <dbReference type="EC" id="2.3.2.27"/>
    </reaction>
</comment>
<evidence type="ECO:0000256" key="2">
    <source>
        <dbReference type="SAM" id="MobiDB-lite"/>
    </source>
</evidence>
<feature type="compositionally biased region" description="Low complexity" evidence="2">
    <location>
        <begin position="1"/>
        <end position="15"/>
    </location>
</feature>
<dbReference type="PANTHER" id="PTHR20973:SF0">
    <property type="entry name" value="NON-STRUCTURAL MAINTENANCE OF CHROMOSOMES ELEMENT 1 HOMOLOG"/>
    <property type="match status" value="1"/>
</dbReference>
<gene>
    <name evidence="3" type="ORF">HYH03_002231</name>
</gene>
<dbReference type="EMBL" id="JAEHOE010000005">
    <property type="protein sequence ID" value="KAG2499944.1"/>
    <property type="molecule type" value="Genomic_DNA"/>
</dbReference>
<keyword evidence="1" id="KW-0233">DNA recombination</keyword>
<reference evidence="3" key="1">
    <citation type="journal article" date="2020" name="bioRxiv">
        <title>Comparative genomics of Chlamydomonas.</title>
        <authorList>
            <person name="Craig R.J."/>
            <person name="Hasan A.R."/>
            <person name="Ness R.W."/>
            <person name="Keightley P.D."/>
        </authorList>
    </citation>
    <scope>NUCLEOTIDE SEQUENCE</scope>
    <source>
        <strain evidence="3">CCAP 11/70</strain>
    </source>
</reference>
<dbReference type="InterPro" id="IPR036388">
    <property type="entry name" value="WH-like_DNA-bd_sf"/>
</dbReference>
<dbReference type="Gene3D" id="1.10.10.10">
    <property type="entry name" value="Winged helix-like DNA-binding domain superfamily/Winged helix DNA-binding domain"/>
    <property type="match status" value="1"/>
</dbReference>
<comment type="subcellular location">
    <subcellularLocation>
        <location evidence="1">Nucleus</location>
    </subcellularLocation>
</comment>
<comment type="subunit">
    <text evidence="1">Component of the Smc5-Smc6 complex.</text>
</comment>
<keyword evidence="1" id="KW-0863">Zinc-finger</keyword>
<dbReference type="GO" id="GO:0030915">
    <property type="term" value="C:Smc5-Smc6 complex"/>
    <property type="evidence" value="ECO:0007669"/>
    <property type="project" value="UniProtKB-UniRule"/>
</dbReference>
<evidence type="ECO:0000313" key="3">
    <source>
        <dbReference type="EMBL" id="KAG2499944.1"/>
    </source>
</evidence>
<sequence>MPPRAAAARGRPSTGGTQGGAGTQAGGGAGGSGGAGPSNRNAEPIPDYVTFTVIQALMPAGAMLEDDVKAMVRRLMKANSDAHFQAALSKIGEDTGFLDLAIERIKLPATNKWYLCVVNKLKDSASMTMGSHYTPDQLSFYRAVVEAISSAAPDGGCVLAEVSSVELVNLDVGARATQAAGGDTQAGTQAAKPKRLSMAEKQTLLGRLAAEGWLHATPGGTYTLGPRTLSELKDFVLGTVSAEVAQQLQTDYM</sequence>
<keyword evidence="1" id="KW-0539">Nucleus</keyword>
<keyword evidence="1" id="KW-0234">DNA repair</keyword>
<dbReference type="Proteomes" id="UP000612055">
    <property type="component" value="Unassembled WGS sequence"/>
</dbReference>
<dbReference type="Pfam" id="PF07574">
    <property type="entry name" value="SMC_Nse1"/>
    <property type="match status" value="1"/>
</dbReference>
<dbReference type="OrthoDB" id="185455at2759"/>
<comment type="similarity">
    <text evidence="1">Belongs to the NSE1 family.</text>
</comment>
<accession>A0A836C5K6</accession>
<dbReference type="GO" id="GO:0000724">
    <property type="term" value="P:double-strand break repair via homologous recombination"/>
    <property type="evidence" value="ECO:0007669"/>
    <property type="project" value="TreeGrafter"/>
</dbReference>
<feature type="compositionally biased region" description="Gly residues" evidence="2">
    <location>
        <begin position="16"/>
        <end position="36"/>
    </location>
</feature>
<dbReference type="AlphaFoldDB" id="A0A836C5K6"/>
<name>A0A836C5K6_9CHLO</name>
<comment type="caution">
    <text evidence="3">The sequence shown here is derived from an EMBL/GenBank/DDBJ whole genome shotgun (WGS) entry which is preliminary data.</text>
</comment>
<protein>
    <recommendedName>
        <fullName evidence="1">Non-structural maintenance of chromosomes element 1 homolog</fullName>
        <ecNumber evidence="1">2.3.2.27</ecNumber>
    </recommendedName>
</protein>
<keyword evidence="1" id="KW-0833">Ubl conjugation pathway</keyword>
<dbReference type="GO" id="GO:0008270">
    <property type="term" value="F:zinc ion binding"/>
    <property type="evidence" value="ECO:0007669"/>
    <property type="project" value="UniProtKB-KW"/>
</dbReference>
<dbReference type="PANTHER" id="PTHR20973">
    <property type="entry name" value="NON-SMC ELEMENT 1-RELATED"/>
    <property type="match status" value="1"/>
</dbReference>
<keyword evidence="4" id="KW-1185">Reference proteome</keyword>
<keyword evidence="1" id="KW-0862">Zinc</keyword>
<evidence type="ECO:0000313" key="4">
    <source>
        <dbReference type="Proteomes" id="UP000612055"/>
    </source>
</evidence>
<keyword evidence="1" id="KW-0808">Transferase</keyword>
<feature type="region of interest" description="Disordered" evidence="2">
    <location>
        <begin position="1"/>
        <end position="42"/>
    </location>
</feature>
<dbReference type="InterPro" id="IPR011513">
    <property type="entry name" value="Nse1"/>
</dbReference>
<evidence type="ECO:0000256" key="1">
    <source>
        <dbReference type="RuleBase" id="RU368018"/>
    </source>
</evidence>